<dbReference type="Pfam" id="PF00293">
    <property type="entry name" value="NUDIX"/>
    <property type="match status" value="1"/>
</dbReference>
<dbReference type="RefSeq" id="WP_245758402.1">
    <property type="nucleotide sequence ID" value="NZ_FOYS01000006.1"/>
</dbReference>
<dbReference type="InterPro" id="IPR000086">
    <property type="entry name" value="NUDIX_hydrolase_dom"/>
</dbReference>
<keyword evidence="2" id="KW-0378">Hydrolase</keyword>
<dbReference type="Proteomes" id="UP000243250">
    <property type="component" value="Unassembled WGS sequence"/>
</dbReference>
<dbReference type="PROSITE" id="PS51462">
    <property type="entry name" value="NUDIX"/>
    <property type="match status" value="1"/>
</dbReference>
<comment type="cofactor">
    <cofactor evidence="1">
        <name>Mg(2+)</name>
        <dbReference type="ChEBI" id="CHEBI:18420"/>
    </cofactor>
</comment>
<proteinExistence type="predicted"/>
<organism evidence="5 6">
    <name type="scientific">Halogeometricum limi</name>
    <dbReference type="NCBI Taxonomy" id="555875"/>
    <lineage>
        <taxon>Archaea</taxon>
        <taxon>Methanobacteriati</taxon>
        <taxon>Methanobacteriota</taxon>
        <taxon>Stenosarchaea group</taxon>
        <taxon>Halobacteria</taxon>
        <taxon>Halobacteriales</taxon>
        <taxon>Haloferacaceae</taxon>
        <taxon>Halogeometricum</taxon>
    </lineage>
</organism>
<dbReference type="Gene3D" id="3.90.79.10">
    <property type="entry name" value="Nucleoside Triphosphate Pyrophosphohydrolase"/>
    <property type="match status" value="1"/>
</dbReference>
<evidence type="ECO:0000313" key="6">
    <source>
        <dbReference type="Proteomes" id="UP000243250"/>
    </source>
</evidence>
<evidence type="ECO:0000256" key="3">
    <source>
        <dbReference type="ARBA" id="ARBA00022842"/>
    </source>
</evidence>
<dbReference type="PANTHER" id="PTHR43046">
    <property type="entry name" value="GDP-MANNOSE MANNOSYL HYDROLASE"/>
    <property type="match status" value="1"/>
</dbReference>
<dbReference type="EMBL" id="FOYS01000006">
    <property type="protein sequence ID" value="SFR66925.1"/>
    <property type="molecule type" value="Genomic_DNA"/>
</dbReference>
<evidence type="ECO:0000259" key="4">
    <source>
        <dbReference type="PROSITE" id="PS51462"/>
    </source>
</evidence>
<sequence>MTKLPHEVDDSHRLSDDDWKTVVEHVPLVSVDMVVEHDGGIVLGKRQNEPAKGTWFVPGGTVWKGERLTDALQRVARGELGTEVSVERRLGTFEHFYDTSEFDDVVGKHYLATAFLVRPESDELRPDDQHAELRVFEPPFPSFHPYVERYLDAVEEVFD</sequence>
<dbReference type="GO" id="GO:0016787">
    <property type="term" value="F:hydrolase activity"/>
    <property type="evidence" value="ECO:0007669"/>
    <property type="project" value="UniProtKB-KW"/>
</dbReference>
<reference evidence="6" key="1">
    <citation type="submission" date="2016-10" db="EMBL/GenBank/DDBJ databases">
        <authorList>
            <person name="Varghese N."/>
            <person name="Submissions S."/>
        </authorList>
    </citation>
    <scope>NUCLEOTIDE SEQUENCE [LARGE SCALE GENOMIC DNA]</scope>
    <source>
        <strain evidence="6">CGMCC 1.8711</strain>
    </source>
</reference>
<dbReference type="InterPro" id="IPR015797">
    <property type="entry name" value="NUDIX_hydrolase-like_dom_sf"/>
</dbReference>
<evidence type="ECO:0000313" key="5">
    <source>
        <dbReference type="EMBL" id="SFR66925.1"/>
    </source>
</evidence>
<dbReference type="AlphaFoldDB" id="A0A1I6IJL8"/>
<accession>A0A1I6IJL8</accession>
<keyword evidence="6" id="KW-1185">Reference proteome</keyword>
<evidence type="ECO:0000256" key="2">
    <source>
        <dbReference type="ARBA" id="ARBA00022801"/>
    </source>
</evidence>
<dbReference type="STRING" id="555875.SAMN04488124_3301"/>
<name>A0A1I6IJL8_9EURY</name>
<dbReference type="SUPFAM" id="SSF55811">
    <property type="entry name" value="Nudix"/>
    <property type="match status" value="1"/>
</dbReference>
<dbReference type="PANTHER" id="PTHR43046:SF12">
    <property type="entry name" value="GDP-MANNOSE MANNOSYL HYDROLASE"/>
    <property type="match status" value="1"/>
</dbReference>
<keyword evidence="3" id="KW-0460">Magnesium</keyword>
<gene>
    <name evidence="5" type="ORF">SAMN04488124_3301</name>
</gene>
<protein>
    <submittedName>
        <fullName evidence="5">Colanic acid biosynthesis protein WcaH</fullName>
    </submittedName>
</protein>
<evidence type="ECO:0000256" key="1">
    <source>
        <dbReference type="ARBA" id="ARBA00001946"/>
    </source>
</evidence>
<feature type="domain" description="Nudix hydrolase" evidence="4">
    <location>
        <begin position="24"/>
        <end position="159"/>
    </location>
</feature>
<dbReference type="CDD" id="cd03430">
    <property type="entry name" value="NUDIX_GDPMH_NudD"/>
    <property type="match status" value="1"/>
</dbReference>